<protein>
    <recommendedName>
        <fullName evidence="5">Chromo domain-containing protein</fullName>
    </recommendedName>
</protein>
<dbReference type="Gene3D" id="2.40.50.40">
    <property type="match status" value="2"/>
</dbReference>
<dbReference type="InterPro" id="IPR017984">
    <property type="entry name" value="Chromo_dom_subgr"/>
</dbReference>
<dbReference type="GO" id="GO:0005634">
    <property type="term" value="C:nucleus"/>
    <property type="evidence" value="ECO:0007669"/>
    <property type="project" value="UniProtKB-SubCell"/>
</dbReference>
<dbReference type="PRINTS" id="PR00504">
    <property type="entry name" value="CHROMODOMAIN"/>
</dbReference>
<feature type="region of interest" description="Disordered" evidence="4">
    <location>
        <begin position="222"/>
        <end position="241"/>
    </location>
</feature>
<dbReference type="InterPro" id="IPR051219">
    <property type="entry name" value="Heterochromatin_chromo-domain"/>
</dbReference>
<feature type="compositionally biased region" description="Acidic residues" evidence="4">
    <location>
        <begin position="31"/>
        <end position="54"/>
    </location>
</feature>
<comment type="subunit">
    <text evidence="2">Component of the NuA4 histone acetyltransferase complex.</text>
</comment>
<evidence type="ECO:0000259" key="5">
    <source>
        <dbReference type="PROSITE" id="PS50013"/>
    </source>
</evidence>
<dbReference type="AlphaFoldDB" id="A0A6A6XG00"/>
<dbReference type="Pfam" id="PF01393">
    <property type="entry name" value="Chromo_shadow"/>
    <property type="match status" value="1"/>
</dbReference>
<organism evidence="6 7">
    <name type="scientific">Melanomma pulvis-pyrius CBS 109.77</name>
    <dbReference type="NCBI Taxonomy" id="1314802"/>
    <lineage>
        <taxon>Eukaryota</taxon>
        <taxon>Fungi</taxon>
        <taxon>Dikarya</taxon>
        <taxon>Ascomycota</taxon>
        <taxon>Pezizomycotina</taxon>
        <taxon>Dothideomycetes</taxon>
        <taxon>Pleosporomycetidae</taxon>
        <taxon>Pleosporales</taxon>
        <taxon>Melanommataceae</taxon>
        <taxon>Melanomma</taxon>
    </lineage>
</organism>
<dbReference type="InterPro" id="IPR000953">
    <property type="entry name" value="Chromo/chromo_shadow_dom"/>
</dbReference>
<feature type="region of interest" description="Disordered" evidence="4">
    <location>
        <begin position="1"/>
        <end position="56"/>
    </location>
</feature>
<dbReference type="InterPro" id="IPR023780">
    <property type="entry name" value="Chromo_domain"/>
</dbReference>
<dbReference type="PROSITE" id="PS00598">
    <property type="entry name" value="CHROMO_1"/>
    <property type="match status" value="1"/>
</dbReference>
<dbReference type="Proteomes" id="UP000799757">
    <property type="component" value="Unassembled WGS sequence"/>
</dbReference>
<dbReference type="CDD" id="cd00024">
    <property type="entry name" value="CD_CSD"/>
    <property type="match status" value="1"/>
</dbReference>
<evidence type="ECO:0000256" key="1">
    <source>
        <dbReference type="ARBA" id="ARBA00004123"/>
    </source>
</evidence>
<dbReference type="PROSITE" id="PS50013">
    <property type="entry name" value="CHROMO_2"/>
    <property type="match status" value="1"/>
</dbReference>
<dbReference type="InterPro" id="IPR008251">
    <property type="entry name" value="Chromo_shadow_dom"/>
</dbReference>
<dbReference type="SMART" id="SM00300">
    <property type="entry name" value="ChSh"/>
    <property type="match status" value="1"/>
</dbReference>
<dbReference type="GO" id="GO:0006338">
    <property type="term" value="P:chromatin remodeling"/>
    <property type="evidence" value="ECO:0007669"/>
    <property type="project" value="UniProtKB-ARBA"/>
</dbReference>
<keyword evidence="3" id="KW-0539">Nucleus</keyword>
<feature type="compositionally biased region" description="Basic and acidic residues" evidence="4">
    <location>
        <begin position="109"/>
        <end position="118"/>
    </location>
</feature>
<dbReference type="InterPro" id="IPR023779">
    <property type="entry name" value="Chromodomain_CS"/>
</dbReference>
<evidence type="ECO:0000313" key="6">
    <source>
        <dbReference type="EMBL" id="KAF2795064.1"/>
    </source>
</evidence>
<accession>A0A6A6XG00</accession>
<dbReference type="EMBL" id="MU001870">
    <property type="protein sequence ID" value="KAF2795064.1"/>
    <property type="molecule type" value="Genomic_DNA"/>
</dbReference>
<dbReference type="Pfam" id="PF00385">
    <property type="entry name" value="Chromo"/>
    <property type="match status" value="1"/>
</dbReference>
<dbReference type="PANTHER" id="PTHR22812">
    <property type="entry name" value="CHROMOBOX PROTEIN"/>
    <property type="match status" value="1"/>
</dbReference>
<gene>
    <name evidence="6" type="ORF">K505DRAFT_348855</name>
</gene>
<dbReference type="InterPro" id="IPR016197">
    <property type="entry name" value="Chromo-like_dom_sf"/>
</dbReference>
<sequence>MPPALSDEENGASSGEEEGPYRGAKGKAELVEDVEEEEEEADGDVDEEGDDAAPDEFVVEKILRHRVRNDVVEYNVKWQGYEKAIDRTWEPESNLETAPEVLQEYWDEIGGRPEVKESKGKKRKGRKSGVGSEPSSTPASSTKRVKKEREWSPPPGSWENDVDYVDTVEESVDPKSGDLVRYAYLVWTNQKKTQHPLVHVYHKCPQKMLKYYESHLVFTHSPPEEEELNGNKDTYMKGGEQ</sequence>
<dbReference type="OrthoDB" id="433924at2759"/>
<dbReference type="SMART" id="SM00298">
    <property type="entry name" value="CHROMO"/>
    <property type="match status" value="1"/>
</dbReference>
<comment type="subcellular location">
    <subcellularLocation>
        <location evidence="1">Nucleus</location>
    </subcellularLocation>
</comment>
<feature type="region of interest" description="Disordered" evidence="4">
    <location>
        <begin position="106"/>
        <end position="163"/>
    </location>
</feature>
<feature type="compositionally biased region" description="Acidic residues" evidence="4">
    <location>
        <begin position="1"/>
        <end position="18"/>
    </location>
</feature>
<feature type="domain" description="Chromo" evidence="5">
    <location>
        <begin position="57"/>
        <end position="117"/>
    </location>
</feature>
<evidence type="ECO:0000256" key="2">
    <source>
        <dbReference type="ARBA" id="ARBA00011353"/>
    </source>
</evidence>
<evidence type="ECO:0000313" key="7">
    <source>
        <dbReference type="Proteomes" id="UP000799757"/>
    </source>
</evidence>
<keyword evidence="7" id="KW-1185">Reference proteome</keyword>
<reference evidence="6" key="1">
    <citation type="journal article" date="2020" name="Stud. Mycol.">
        <title>101 Dothideomycetes genomes: a test case for predicting lifestyles and emergence of pathogens.</title>
        <authorList>
            <person name="Haridas S."/>
            <person name="Albert R."/>
            <person name="Binder M."/>
            <person name="Bloem J."/>
            <person name="Labutti K."/>
            <person name="Salamov A."/>
            <person name="Andreopoulos B."/>
            <person name="Baker S."/>
            <person name="Barry K."/>
            <person name="Bills G."/>
            <person name="Bluhm B."/>
            <person name="Cannon C."/>
            <person name="Castanera R."/>
            <person name="Culley D."/>
            <person name="Daum C."/>
            <person name="Ezra D."/>
            <person name="Gonzalez J."/>
            <person name="Henrissat B."/>
            <person name="Kuo A."/>
            <person name="Liang C."/>
            <person name="Lipzen A."/>
            <person name="Lutzoni F."/>
            <person name="Magnuson J."/>
            <person name="Mondo S."/>
            <person name="Nolan M."/>
            <person name="Ohm R."/>
            <person name="Pangilinan J."/>
            <person name="Park H.-J."/>
            <person name="Ramirez L."/>
            <person name="Alfaro M."/>
            <person name="Sun H."/>
            <person name="Tritt A."/>
            <person name="Yoshinaga Y."/>
            <person name="Zwiers L.-H."/>
            <person name="Turgeon B."/>
            <person name="Goodwin S."/>
            <person name="Spatafora J."/>
            <person name="Crous P."/>
            <person name="Grigoriev I."/>
        </authorList>
    </citation>
    <scope>NUCLEOTIDE SEQUENCE</scope>
    <source>
        <strain evidence="6">CBS 109.77</strain>
    </source>
</reference>
<proteinExistence type="predicted"/>
<evidence type="ECO:0000256" key="4">
    <source>
        <dbReference type="SAM" id="MobiDB-lite"/>
    </source>
</evidence>
<dbReference type="SUPFAM" id="SSF54160">
    <property type="entry name" value="Chromo domain-like"/>
    <property type="match status" value="2"/>
</dbReference>
<evidence type="ECO:0000256" key="3">
    <source>
        <dbReference type="ARBA" id="ARBA00023242"/>
    </source>
</evidence>
<name>A0A6A6XG00_9PLEO</name>
<dbReference type="GO" id="GO:0000792">
    <property type="term" value="C:heterochromatin"/>
    <property type="evidence" value="ECO:0007669"/>
    <property type="project" value="UniProtKB-ARBA"/>
</dbReference>